<evidence type="ECO:0000256" key="2">
    <source>
        <dbReference type="SAM" id="Phobius"/>
    </source>
</evidence>
<keyword evidence="2" id="KW-1133">Transmembrane helix</keyword>
<keyword evidence="2" id="KW-0812">Transmembrane</keyword>
<dbReference type="Proteomes" id="UP000471166">
    <property type="component" value="Unassembled WGS sequence"/>
</dbReference>
<dbReference type="AlphaFoldDB" id="A0A6P1CJF0"/>
<organism evidence="3 4">
    <name type="scientific">Nocardia cyriacigeorgica</name>
    <dbReference type="NCBI Taxonomy" id="135487"/>
    <lineage>
        <taxon>Bacteria</taxon>
        <taxon>Bacillati</taxon>
        <taxon>Actinomycetota</taxon>
        <taxon>Actinomycetes</taxon>
        <taxon>Mycobacteriales</taxon>
        <taxon>Nocardiaceae</taxon>
        <taxon>Nocardia</taxon>
    </lineage>
</organism>
<protein>
    <submittedName>
        <fullName evidence="3">Uncharacterized protein</fullName>
    </submittedName>
</protein>
<evidence type="ECO:0000313" key="4">
    <source>
        <dbReference type="Proteomes" id="UP000471166"/>
    </source>
</evidence>
<name>A0A6P1CJF0_9NOCA</name>
<accession>A0A6P1CJF0</accession>
<sequence length="421" mass="45454">MAAESTDPAVTTDELRAITTFEEFGQALRRARNHAGLSMYELIGRGRQRAAQARKDHEPGADQFALTKHIVQSLEKGKFVVQDSGEFFGDRRLDVYLYLCDVPGEQVPEWRDAARRAHQVATNPQSPGTDPSPKQPQVSGWWNRSRRMAIAQAGALVVVAALLIGGGMWVTDRGDDSVAGPGASPPIGSATGQAGPQGRPGVTEGCPHRAQEAPAVADISILAWCLYRMTESGGGESPTRKQMKLRPCITNNSSGELDLGITKTADKSSAMRLLVNAKDLPGSWNPPPATAAAGDRPVQVSWQGHTYWAIPANVPHDAVEVPVIENGQQIGTTWDGFSTIWEDVKLTPENRILYEPIEYGANGWPIQETDLVFNLPGSDASELTIFALAIVDRTNPSIVIAVSPAFDPGGAWPENQWAAYF</sequence>
<dbReference type="EMBL" id="JAAGVB010000011">
    <property type="protein sequence ID" value="NEW32729.1"/>
    <property type="molecule type" value="Genomic_DNA"/>
</dbReference>
<feature type="region of interest" description="Disordered" evidence="1">
    <location>
        <begin position="113"/>
        <end position="140"/>
    </location>
</feature>
<evidence type="ECO:0000256" key="1">
    <source>
        <dbReference type="SAM" id="MobiDB-lite"/>
    </source>
</evidence>
<gene>
    <name evidence="3" type="ORF">GV791_09160</name>
</gene>
<feature type="transmembrane region" description="Helical" evidence="2">
    <location>
        <begin position="149"/>
        <end position="170"/>
    </location>
</feature>
<evidence type="ECO:0000313" key="3">
    <source>
        <dbReference type="EMBL" id="NEW32729.1"/>
    </source>
</evidence>
<proteinExistence type="predicted"/>
<feature type="compositionally biased region" description="Polar residues" evidence="1">
    <location>
        <begin position="120"/>
        <end position="129"/>
    </location>
</feature>
<dbReference type="RefSeq" id="WP_048833384.1">
    <property type="nucleotide sequence ID" value="NZ_AP026975.1"/>
</dbReference>
<comment type="caution">
    <text evidence="3">The sequence shown here is derived from an EMBL/GenBank/DDBJ whole genome shotgun (WGS) entry which is preliminary data.</text>
</comment>
<reference evidence="3 4" key="1">
    <citation type="submission" date="2020-01" db="EMBL/GenBank/DDBJ databases">
        <title>Genetics and antimicrobial susceptibilities of Nocardia species isolated from the soil; a comparison with species isolated from humans.</title>
        <authorList>
            <person name="Carrasco G."/>
            <person name="Monzon S."/>
            <person name="Sansegundo M."/>
            <person name="Garcia E."/>
            <person name="Garrido N."/>
            <person name="Medina M.J."/>
            <person name="Villalon P."/>
            <person name="Ramirez-Arocha A.C."/>
            <person name="Jimenez P."/>
            <person name="Cuesta I."/>
            <person name="Valdezate S."/>
        </authorList>
    </citation>
    <scope>NUCLEOTIDE SEQUENCE [LARGE SCALE GENOMIC DNA]</scope>
    <source>
        <strain evidence="3 4">CNM20110626</strain>
    </source>
</reference>
<keyword evidence="2" id="KW-0472">Membrane</keyword>
<feature type="region of interest" description="Disordered" evidence="1">
    <location>
        <begin position="175"/>
        <end position="203"/>
    </location>
</feature>